<name>A0ABN9S7F8_9DINO</name>
<feature type="region of interest" description="Disordered" evidence="1">
    <location>
        <begin position="299"/>
        <end position="329"/>
    </location>
</feature>
<keyword evidence="3" id="KW-1185">Reference proteome</keyword>
<feature type="compositionally biased region" description="Basic and acidic residues" evidence="1">
    <location>
        <begin position="191"/>
        <end position="235"/>
    </location>
</feature>
<dbReference type="Proteomes" id="UP001189429">
    <property type="component" value="Unassembled WGS sequence"/>
</dbReference>
<evidence type="ECO:0000256" key="1">
    <source>
        <dbReference type="SAM" id="MobiDB-lite"/>
    </source>
</evidence>
<evidence type="ECO:0000313" key="2">
    <source>
        <dbReference type="EMBL" id="CAK0825585.1"/>
    </source>
</evidence>
<proteinExistence type="predicted"/>
<organism evidence="2 3">
    <name type="scientific">Prorocentrum cordatum</name>
    <dbReference type="NCBI Taxonomy" id="2364126"/>
    <lineage>
        <taxon>Eukaryota</taxon>
        <taxon>Sar</taxon>
        <taxon>Alveolata</taxon>
        <taxon>Dinophyceae</taxon>
        <taxon>Prorocentrales</taxon>
        <taxon>Prorocentraceae</taxon>
        <taxon>Prorocentrum</taxon>
    </lineage>
</organism>
<reference evidence="2" key="1">
    <citation type="submission" date="2023-10" db="EMBL/GenBank/DDBJ databases">
        <authorList>
            <person name="Chen Y."/>
            <person name="Shah S."/>
            <person name="Dougan E. K."/>
            <person name="Thang M."/>
            <person name="Chan C."/>
        </authorList>
    </citation>
    <scope>NUCLEOTIDE SEQUENCE [LARGE SCALE GENOMIC DNA]</scope>
</reference>
<gene>
    <name evidence="2" type="ORF">PCOR1329_LOCUS25682</name>
</gene>
<evidence type="ECO:0000313" key="3">
    <source>
        <dbReference type="Proteomes" id="UP001189429"/>
    </source>
</evidence>
<feature type="region of interest" description="Disordered" evidence="1">
    <location>
        <begin position="190"/>
        <end position="272"/>
    </location>
</feature>
<dbReference type="EMBL" id="CAUYUJ010009002">
    <property type="protein sequence ID" value="CAK0825585.1"/>
    <property type="molecule type" value="Genomic_DNA"/>
</dbReference>
<sequence length="987" mass="105965">MALTAASLAAHGATSASASPAAQGSASEVKVGKAANGQNGPLCEPCVTEVAKRRIFRSVDAAASAFTQSSVLKAAWKVECLCVNASELAYLARRRISQFNVAPFKGWTVSGQPEECYAVIGDLPSTLAAGYRRVKVSLGSATRLHVVHADSRPTLPSHGFLTFQMWNNQRCQGLAQSNLLASGARTSALKGKQDAMRKRGSLDVHDENDLTRKDARRASDPAAEHGEDGDGHADDGASTIAGGARSSVTVAGPKKKGKATSAPSQPSASAAEQFPPVGFSVQKASFDAVATLAGERRAKLPAGSPADGKTVVSGSGGPKRAGTQDLESASAAGAGKVYSSCPTDKREKCFYWVQKNDLTAILANKSMGKELSEGNDCVGALAGQREFAGARSILSSHMKLVEIAHKVKSSAVDQIDEATERAHHETLKKANVKYPFTQMQFMVRRRLRKDVKTFGASFSSITEAQVTSFVAQAMCFNAGGEVLSEDFDPLSPSLLNGSSTPHEKYTFFYEFLLQEVFCTWICNDLEASEALSLLASVVLKQVNAELRHQASTGHHETESIEIRQCMKTILALSDSSSDVDDLQAKIEVLNSIEGVAGQTSDGISSLIWNGLKNAPHHMRSIEMLKAAVPAWEKHCKSIKDQGEWLDQFLDDELRQDLLLPEDIIATANRLGAVIKAVTLTYNAIIGLKTDANIPIDRVKALQSLIAATKQLLPMDDDITGHAAILDRKLAVENIVVMKSAVKASMGIILTTIEADKEADPANSADFVKNLKAYGRASADTELELQLNNMFWIWANFIHDDRVTGGRKWAQDEAALQVVASVLKTTDGRMAKKIVQYITEVRHLLDASAAVKQLGSTAMEIAKHGNVFTHIQDAQSRITAIKEISGTINVLAASKLETWLQSQRSAEQRAKDIKMVAEAIGITASAPLKSKHEDLEKVAHGGANGKSWYFGFKGRGTRALVPRGISALLNNENFNIDNVLAPPADVEK</sequence>
<comment type="caution">
    <text evidence="2">The sequence shown here is derived from an EMBL/GenBank/DDBJ whole genome shotgun (WGS) entry which is preliminary data.</text>
</comment>
<feature type="non-terminal residue" evidence="2">
    <location>
        <position position="987"/>
    </location>
</feature>
<feature type="compositionally biased region" description="Low complexity" evidence="1">
    <location>
        <begin position="261"/>
        <end position="272"/>
    </location>
</feature>
<protein>
    <submittedName>
        <fullName evidence="2">Uncharacterized protein</fullName>
    </submittedName>
</protein>
<accession>A0ABN9S7F8</accession>